<accession>A0A8T1MKN4</accession>
<gene>
    <name evidence="1" type="ORF">CSKR_201081</name>
</gene>
<dbReference type="AlphaFoldDB" id="A0A8T1MKN4"/>
<sequence>MYEPKIRQGSMYLKARIFDTSLVASIYIGTNCRFSFLDKGKNPGEPTSEENRTNTSTMYQLPRMQIKTYVLTTHTRLPRSNMSYAYEYLGFDTSRLRSTDKNCNILAHTIRNAAMESKDVTVFEAFHQNFPVQFSVDCELYQLGCLLGK</sequence>
<reference evidence="1 2" key="1">
    <citation type="journal article" date="2018" name="Biotechnol. Adv.">
        <title>Improved genomic resources and new bioinformatic workflow for the carcinogenic parasite Clonorchis sinensis: Biotechnological implications.</title>
        <authorList>
            <person name="Wang D."/>
            <person name="Korhonen P.K."/>
            <person name="Gasser R.B."/>
            <person name="Young N.D."/>
        </authorList>
    </citation>
    <scope>NUCLEOTIDE SEQUENCE [LARGE SCALE GENOMIC DNA]</scope>
    <source>
        <strain evidence="1">Cs-k2</strain>
    </source>
</reference>
<comment type="caution">
    <text evidence="1">The sequence shown here is derived from an EMBL/GenBank/DDBJ whole genome shotgun (WGS) entry which is preliminary data.</text>
</comment>
<organism evidence="1 2">
    <name type="scientific">Clonorchis sinensis</name>
    <name type="common">Chinese liver fluke</name>
    <dbReference type="NCBI Taxonomy" id="79923"/>
    <lineage>
        <taxon>Eukaryota</taxon>
        <taxon>Metazoa</taxon>
        <taxon>Spiralia</taxon>
        <taxon>Lophotrochozoa</taxon>
        <taxon>Platyhelminthes</taxon>
        <taxon>Trematoda</taxon>
        <taxon>Digenea</taxon>
        <taxon>Opisthorchiida</taxon>
        <taxon>Opisthorchiata</taxon>
        <taxon>Opisthorchiidae</taxon>
        <taxon>Clonorchis</taxon>
    </lineage>
</organism>
<keyword evidence="2" id="KW-1185">Reference proteome</keyword>
<dbReference type="Proteomes" id="UP000286415">
    <property type="component" value="Unassembled WGS sequence"/>
</dbReference>
<reference evidence="1 2" key="2">
    <citation type="journal article" date="2021" name="Genomics">
        <title>High-quality reference genome for Clonorchis sinensis.</title>
        <authorList>
            <person name="Young N.D."/>
            <person name="Stroehlein A.J."/>
            <person name="Kinkar L."/>
            <person name="Wang T."/>
            <person name="Sohn W.M."/>
            <person name="Chang B.C.H."/>
            <person name="Kaur P."/>
            <person name="Weisz D."/>
            <person name="Dudchenko O."/>
            <person name="Aiden E.L."/>
            <person name="Korhonen P.K."/>
            <person name="Gasser R.B."/>
        </authorList>
    </citation>
    <scope>NUCLEOTIDE SEQUENCE [LARGE SCALE GENOMIC DNA]</scope>
    <source>
        <strain evidence="1">Cs-k2</strain>
    </source>
</reference>
<dbReference type="EMBL" id="NIRI02000042">
    <property type="protein sequence ID" value="KAG5449947.1"/>
    <property type="molecule type" value="Genomic_DNA"/>
</dbReference>
<protein>
    <submittedName>
        <fullName evidence="1">Uncharacterized protein</fullName>
    </submittedName>
</protein>
<evidence type="ECO:0000313" key="2">
    <source>
        <dbReference type="Proteomes" id="UP000286415"/>
    </source>
</evidence>
<evidence type="ECO:0000313" key="1">
    <source>
        <dbReference type="EMBL" id="KAG5449947.1"/>
    </source>
</evidence>
<proteinExistence type="predicted"/>
<name>A0A8T1MKN4_CLOSI</name>